<dbReference type="PANTHER" id="PTHR31321:SF137">
    <property type="entry name" value="PECTIN METHYL ESTERASE (EUROFUNG)"/>
    <property type="match status" value="1"/>
</dbReference>
<evidence type="ECO:0000256" key="4">
    <source>
        <dbReference type="ARBA" id="ARBA00022801"/>
    </source>
</evidence>
<keyword evidence="9" id="KW-1185">Reference proteome</keyword>
<dbReference type="GO" id="GO:0042545">
    <property type="term" value="P:cell wall modification"/>
    <property type="evidence" value="ECO:0007669"/>
    <property type="project" value="InterPro"/>
</dbReference>
<dbReference type="EC" id="3.1.1.11" evidence="3"/>
<proteinExistence type="inferred from homology"/>
<evidence type="ECO:0000259" key="7">
    <source>
        <dbReference type="Pfam" id="PF01095"/>
    </source>
</evidence>
<evidence type="ECO:0000256" key="6">
    <source>
        <dbReference type="SAM" id="SignalP"/>
    </source>
</evidence>
<evidence type="ECO:0000313" key="9">
    <source>
        <dbReference type="Proteomes" id="UP001355207"/>
    </source>
</evidence>
<dbReference type="Proteomes" id="UP001355207">
    <property type="component" value="Chromosome 7"/>
</dbReference>
<evidence type="ECO:0000256" key="3">
    <source>
        <dbReference type="ARBA" id="ARBA00013229"/>
    </source>
</evidence>
<dbReference type="AlphaFoldDB" id="A0AAX4JZX2"/>
<name>A0AAX4JZX2_9TREE</name>
<dbReference type="SUPFAM" id="SSF51126">
    <property type="entry name" value="Pectin lyase-like"/>
    <property type="match status" value="1"/>
</dbReference>
<dbReference type="Pfam" id="PF01095">
    <property type="entry name" value="Pectinesterase"/>
    <property type="match status" value="1"/>
</dbReference>
<dbReference type="Gene3D" id="2.160.20.10">
    <property type="entry name" value="Single-stranded right-handed beta-helix, Pectin lyase-like"/>
    <property type="match status" value="1"/>
</dbReference>
<reference evidence="8 9" key="1">
    <citation type="submission" date="2024-01" db="EMBL/GenBank/DDBJ databases">
        <title>Comparative genomics of Cryptococcus and Kwoniella reveals pathogenesis evolution and contrasting modes of karyotype evolution via chromosome fusion or intercentromeric recombination.</title>
        <authorList>
            <person name="Coelho M.A."/>
            <person name="David-Palma M."/>
            <person name="Shea T."/>
            <person name="Bowers K."/>
            <person name="McGinley-Smith S."/>
            <person name="Mohammad A.W."/>
            <person name="Gnirke A."/>
            <person name="Yurkov A.M."/>
            <person name="Nowrousian M."/>
            <person name="Sun S."/>
            <person name="Cuomo C.A."/>
            <person name="Heitman J."/>
        </authorList>
    </citation>
    <scope>NUCLEOTIDE SEQUENCE [LARGE SCALE GENOMIC DNA]</scope>
    <source>
        <strain evidence="8 9">CBS 6074</strain>
    </source>
</reference>
<keyword evidence="6" id="KW-0732">Signal</keyword>
<dbReference type="GO" id="GO:0045490">
    <property type="term" value="P:pectin catabolic process"/>
    <property type="evidence" value="ECO:0007669"/>
    <property type="project" value="TreeGrafter"/>
</dbReference>
<keyword evidence="5" id="KW-0063">Aspartyl esterase</keyword>
<protein>
    <recommendedName>
        <fullName evidence="3">pectinesterase</fullName>
        <ecNumber evidence="3">3.1.1.11</ecNumber>
    </recommendedName>
</protein>
<dbReference type="RefSeq" id="XP_066077595.1">
    <property type="nucleotide sequence ID" value="XM_066221498.1"/>
</dbReference>
<dbReference type="InterPro" id="IPR012334">
    <property type="entry name" value="Pectin_lyas_fold"/>
</dbReference>
<keyword evidence="4" id="KW-0378">Hydrolase</keyword>
<dbReference type="GeneID" id="91096439"/>
<evidence type="ECO:0000256" key="1">
    <source>
        <dbReference type="ARBA" id="ARBA00005184"/>
    </source>
</evidence>
<feature type="domain" description="Pectinesterase catalytic" evidence="7">
    <location>
        <begin position="181"/>
        <end position="380"/>
    </location>
</feature>
<sequence length="396" mass="42751">MISSKLIYLAILSSLPISTLANTYAECQKPKAQGYQLQGCPNGTLYVSQTDPQAGYGTIQSAIQGLPNDNSTQYILVGSGNYHEVVNVTRQGPLTIMGITSSPSDYTSNTVKLFNSSFINQTSQTTSQDNADAVVLTISPSRNASLVGSGPLGAPLQTLFGSSDFRLYNIDVANRATVNGIEYTAGDTGPSAALFVSYANASFYECTFSSYQDTLYVGRNGSAIFVGGEITGTTDFIYGFGTAYFQNTTLSSRNTGGGLVAWKGSEQWYGPNTFGAYFNNSKIVKAADANATLDLTGTRALGRPWNNQSRVVYMNTYMSDIVLPQGFVEWSSSDPRVFPNVTHFIESGSYGPGYNASARNYSIESFISSEEAKNQYSVSKVFGEFPSWVDSNYVYN</sequence>
<evidence type="ECO:0000256" key="2">
    <source>
        <dbReference type="ARBA" id="ARBA00008891"/>
    </source>
</evidence>
<comment type="pathway">
    <text evidence="1">Glycan metabolism; pectin degradation; 2-dehydro-3-deoxy-D-gluconate from pectin: step 1/5.</text>
</comment>
<dbReference type="InterPro" id="IPR000070">
    <property type="entry name" value="Pectinesterase_cat"/>
</dbReference>
<dbReference type="PANTHER" id="PTHR31321">
    <property type="entry name" value="ACYL-COA THIOESTER HYDROLASE YBHC-RELATED"/>
    <property type="match status" value="1"/>
</dbReference>
<dbReference type="InterPro" id="IPR011050">
    <property type="entry name" value="Pectin_lyase_fold/virulence"/>
</dbReference>
<evidence type="ECO:0000313" key="8">
    <source>
        <dbReference type="EMBL" id="WWC90832.1"/>
    </source>
</evidence>
<comment type="similarity">
    <text evidence="2">Belongs to the pectinesterase family.</text>
</comment>
<dbReference type="EMBL" id="CP144104">
    <property type="protein sequence ID" value="WWC90832.1"/>
    <property type="molecule type" value="Genomic_DNA"/>
</dbReference>
<dbReference type="GO" id="GO:0030599">
    <property type="term" value="F:pectinesterase activity"/>
    <property type="evidence" value="ECO:0007669"/>
    <property type="project" value="UniProtKB-EC"/>
</dbReference>
<evidence type="ECO:0000256" key="5">
    <source>
        <dbReference type="ARBA" id="ARBA00023085"/>
    </source>
</evidence>
<feature type="chain" id="PRO_5043590096" description="pectinesterase" evidence="6">
    <location>
        <begin position="22"/>
        <end position="396"/>
    </location>
</feature>
<organism evidence="8 9">
    <name type="scientific">Kwoniella dendrophila CBS 6074</name>
    <dbReference type="NCBI Taxonomy" id="1295534"/>
    <lineage>
        <taxon>Eukaryota</taxon>
        <taxon>Fungi</taxon>
        <taxon>Dikarya</taxon>
        <taxon>Basidiomycota</taxon>
        <taxon>Agaricomycotina</taxon>
        <taxon>Tremellomycetes</taxon>
        <taxon>Tremellales</taxon>
        <taxon>Cryptococcaceae</taxon>
        <taxon>Kwoniella</taxon>
    </lineage>
</organism>
<accession>A0AAX4JZX2</accession>
<feature type="signal peptide" evidence="6">
    <location>
        <begin position="1"/>
        <end position="21"/>
    </location>
</feature>
<gene>
    <name evidence="8" type="ORF">L201_005769</name>
</gene>